<evidence type="ECO:0000256" key="10">
    <source>
        <dbReference type="ARBA" id="ARBA00022989"/>
    </source>
</evidence>
<dbReference type="AlphaFoldDB" id="A0A2G5FJC0"/>
<evidence type="ECO:0000256" key="18">
    <source>
        <dbReference type="SAM" id="MobiDB-lite"/>
    </source>
</evidence>
<keyword evidence="11 16" id="KW-0915">Sodium</keyword>
<evidence type="ECO:0000256" key="6">
    <source>
        <dbReference type="ARBA" id="ARBA00022448"/>
    </source>
</evidence>
<sequence>MNAARELLAKGAKMTPSELLLEGVELMLFGMGFVFVFLVLLVGVVSLMSRLIATFAPPAPSPAISSPAPSARSASHEPDAATLAAIQSAIAQHRARRG</sequence>
<keyword evidence="8 16" id="KW-0812">Transmembrane</keyword>
<keyword evidence="10 16" id="KW-1133">Transmembrane helix</keyword>
<name>A0A2G5FJC0_9PSED</name>
<dbReference type="GO" id="GO:0008948">
    <property type="term" value="F:oxaloacetate decarboxylase activity"/>
    <property type="evidence" value="ECO:0007669"/>
    <property type="project" value="UniProtKB-UniRule"/>
</dbReference>
<dbReference type="InterPro" id="IPR005899">
    <property type="entry name" value="Na_pump_deCOase"/>
</dbReference>
<dbReference type="Proteomes" id="UP000229504">
    <property type="component" value="Unassembled WGS sequence"/>
</dbReference>
<keyword evidence="9 16" id="KW-1278">Translocase</keyword>
<comment type="function">
    <text evidence="2 16 17">Catalyzes the decarboxylation of oxaloacetate coupled to Na(+) translocation.</text>
</comment>
<comment type="cofactor">
    <cofactor evidence="1 16 17">
        <name>Na(+)</name>
        <dbReference type="ChEBI" id="CHEBI:29101"/>
    </cofactor>
</comment>
<evidence type="ECO:0000256" key="15">
    <source>
        <dbReference type="ARBA" id="ARBA00048176"/>
    </source>
</evidence>
<keyword evidence="7 16" id="KW-1003">Cell membrane</keyword>
<keyword evidence="13 16" id="KW-0472">Membrane</keyword>
<evidence type="ECO:0000256" key="11">
    <source>
        <dbReference type="ARBA" id="ARBA00023053"/>
    </source>
</evidence>
<comment type="catalytic activity">
    <reaction evidence="15 16 17">
        <text>oxaloacetate + 2 Na(+)(in) + H(+) = pyruvate + 2 Na(+)(out) + CO2</text>
        <dbReference type="Rhea" id="RHEA:57724"/>
        <dbReference type="ChEBI" id="CHEBI:15361"/>
        <dbReference type="ChEBI" id="CHEBI:15378"/>
        <dbReference type="ChEBI" id="CHEBI:16452"/>
        <dbReference type="ChEBI" id="CHEBI:16526"/>
        <dbReference type="ChEBI" id="CHEBI:29101"/>
        <dbReference type="EC" id="7.2.4.2"/>
    </reaction>
</comment>
<comment type="subunit">
    <text evidence="5 16">Heterotrimer of an alpha, a beta and a gamma subunit.</text>
</comment>
<feature type="transmembrane region" description="Helical" evidence="16 17">
    <location>
        <begin position="26"/>
        <end position="48"/>
    </location>
</feature>
<comment type="similarity">
    <text evidence="4 16 17">Belongs to the OadG family.</text>
</comment>
<dbReference type="HAMAP" id="MF_00404">
    <property type="entry name" value="OadG"/>
    <property type="match status" value="1"/>
</dbReference>
<dbReference type="GO" id="GO:0005886">
    <property type="term" value="C:plasma membrane"/>
    <property type="evidence" value="ECO:0007669"/>
    <property type="project" value="UniProtKB-SubCell"/>
</dbReference>
<comment type="subcellular location">
    <subcellularLocation>
        <location evidence="3 16 17">Cell membrane</location>
        <topology evidence="3 16 17">Single-pass membrane protein</topology>
    </subcellularLocation>
</comment>
<keyword evidence="14 16" id="KW-0739">Sodium transport</keyword>
<organism evidence="19 20">
    <name type="scientific">Pseudomonas sediminis</name>
    <dbReference type="NCBI Taxonomy" id="1691904"/>
    <lineage>
        <taxon>Bacteria</taxon>
        <taxon>Pseudomonadati</taxon>
        <taxon>Pseudomonadota</taxon>
        <taxon>Gammaproteobacteria</taxon>
        <taxon>Pseudomonadales</taxon>
        <taxon>Pseudomonadaceae</taxon>
        <taxon>Pseudomonas</taxon>
    </lineage>
</organism>
<evidence type="ECO:0000256" key="9">
    <source>
        <dbReference type="ARBA" id="ARBA00022967"/>
    </source>
</evidence>
<keyword evidence="12 16" id="KW-0406">Ion transport</keyword>
<keyword evidence="6 16" id="KW-0813">Transport</keyword>
<dbReference type="GO" id="GO:0036376">
    <property type="term" value="P:sodium ion export across plasma membrane"/>
    <property type="evidence" value="ECO:0007669"/>
    <property type="project" value="InterPro"/>
</dbReference>
<protein>
    <recommendedName>
        <fullName evidence="16">Probable oxaloacetate decarboxylase gamma chain</fullName>
        <ecNumber evidence="16">7.2.4.2</ecNumber>
    </recommendedName>
</protein>
<evidence type="ECO:0000256" key="12">
    <source>
        <dbReference type="ARBA" id="ARBA00023065"/>
    </source>
</evidence>
<evidence type="ECO:0000256" key="4">
    <source>
        <dbReference type="ARBA" id="ARBA00005844"/>
    </source>
</evidence>
<dbReference type="NCBIfam" id="TIGR01195">
    <property type="entry name" value="oadG_fam"/>
    <property type="match status" value="1"/>
</dbReference>
<feature type="compositionally biased region" description="Low complexity" evidence="18">
    <location>
        <begin position="62"/>
        <end position="73"/>
    </location>
</feature>
<evidence type="ECO:0000313" key="19">
    <source>
        <dbReference type="EMBL" id="PIA68086.1"/>
    </source>
</evidence>
<evidence type="ECO:0000256" key="13">
    <source>
        <dbReference type="ARBA" id="ARBA00023136"/>
    </source>
</evidence>
<reference evidence="20" key="1">
    <citation type="submission" date="2017-06" db="EMBL/GenBank/DDBJ databases">
        <authorList>
            <person name="Rastogi G."/>
            <person name="Vaishampayan P."/>
            <person name="Seuylemezian A."/>
        </authorList>
    </citation>
    <scope>NUCLEOTIDE SEQUENCE [LARGE SCALE GENOMIC DNA]</scope>
    <source>
        <strain evidence="20">PI11</strain>
    </source>
</reference>
<evidence type="ECO:0000256" key="16">
    <source>
        <dbReference type="HAMAP-Rule" id="MF_00404"/>
    </source>
</evidence>
<dbReference type="EC" id="7.2.4.2" evidence="16"/>
<evidence type="ECO:0000256" key="1">
    <source>
        <dbReference type="ARBA" id="ARBA00001959"/>
    </source>
</evidence>
<evidence type="ECO:0000256" key="17">
    <source>
        <dbReference type="RuleBase" id="RU004278"/>
    </source>
</evidence>
<comment type="caution">
    <text evidence="19">The sequence shown here is derived from an EMBL/GenBank/DDBJ whole genome shotgun (WGS) entry which is preliminary data.</text>
</comment>
<evidence type="ECO:0000256" key="14">
    <source>
        <dbReference type="ARBA" id="ARBA00023201"/>
    </source>
</evidence>
<dbReference type="InterPro" id="IPR023424">
    <property type="entry name" value="OadG"/>
</dbReference>
<evidence type="ECO:0000256" key="5">
    <source>
        <dbReference type="ARBA" id="ARBA00011869"/>
    </source>
</evidence>
<gene>
    <name evidence="16" type="primary">oadG</name>
    <name evidence="19" type="ORF">CDO35_13360</name>
</gene>
<accession>A0A2G5FJC0</accession>
<feature type="region of interest" description="Disordered" evidence="18">
    <location>
        <begin position="58"/>
        <end position="78"/>
    </location>
</feature>
<evidence type="ECO:0000256" key="8">
    <source>
        <dbReference type="ARBA" id="ARBA00022692"/>
    </source>
</evidence>
<evidence type="ECO:0000256" key="3">
    <source>
        <dbReference type="ARBA" id="ARBA00004162"/>
    </source>
</evidence>
<dbReference type="GO" id="GO:0015451">
    <property type="term" value="F:decarboxylation-driven active transmembrane transporter activity"/>
    <property type="evidence" value="ECO:0007669"/>
    <property type="project" value="UniProtKB-EC"/>
</dbReference>
<dbReference type="Pfam" id="PF04277">
    <property type="entry name" value="OAD_gamma"/>
    <property type="match status" value="1"/>
</dbReference>
<proteinExistence type="inferred from homology"/>
<dbReference type="EMBL" id="NIQU01000005">
    <property type="protein sequence ID" value="PIA68086.1"/>
    <property type="molecule type" value="Genomic_DNA"/>
</dbReference>
<evidence type="ECO:0000256" key="7">
    <source>
        <dbReference type="ARBA" id="ARBA00022475"/>
    </source>
</evidence>
<evidence type="ECO:0000256" key="2">
    <source>
        <dbReference type="ARBA" id="ARBA00003002"/>
    </source>
</evidence>
<evidence type="ECO:0000313" key="20">
    <source>
        <dbReference type="Proteomes" id="UP000229504"/>
    </source>
</evidence>
<dbReference type="GO" id="GO:0015081">
    <property type="term" value="F:sodium ion transmembrane transporter activity"/>
    <property type="evidence" value="ECO:0007669"/>
    <property type="project" value="UniProtKB-UniRule"/>
</dbReference>